<dbReference type="Pfam" id="PF15319">
    <property type="entry name" value="RHINO"/>
    <property type="match status" value="1"/>
</dbReference>
<dbReference type="KEGG" id="pki:111843374"/>
<accession>A0A3B3RGW2</accession>
<dbReference type="Ensembl" id="ENSPKIT00000042366.1">
    <property type="protein sequence ID" value="ENSPKIP00000017847.1"/>
    <property type="gene ID" value="ENSPKIG00000003611.1"/>
</dbReference>
<dbReference type="PANTHER" id="PTHR35541:SF1">
    <property type="entry name" value="RAD9, HUS1, RAD1-INTERACTING NUCLEAR ORPHAN PROTEIN 1"/>
    <property type="match status" value="1"/>
</dbReference>
<dbReference type="GeneID" id="111843374"/>
<dbReference type="GO" id="GO:0000725">
    <property type="term" value="P:recombinational repair"/>
    <property type="evidence" value="ECO:0007669"/>
    <property type="project" value="TreeGrafter"/>
</dbReference>
<evidence type="ECO:0000313" key="3">
    <source>
        <dbReference type="Proteomes" id="UP000261540"/>
    </source>
</evidence>
<organism evidence="2 3">
    <name type="scientific">Paramormyrops kingsleyae</name>
    <dbReference type="NCBI Taxonomy" id="1676925"/>
    <lineage>
        <taxon>Eukaryota</taxon>
        <taxon>Metazoa</taxon>
        <taxon>Chordata</taxon>
        <taxon>Craniata</taxon>
        <taxon>Vertebrata</taxon>
        <taxon>Euteleostomi</taxon>
        <taxon>Actinopterygii</taxon>
        <taxon>Neopterygii</taxon>
        <taxon>Teleostei</taxon>
        <taxon>Osteoglossocephala</taxon>
        <taxon>Osteoglossomorpha</taxon>
        <taxon>Osteoglossiformes</taxon>
        <taxon>Mormyridae</taxon>
        <taxon>Paramormyrops</taxon>
    </lineage>
</organism>
<dbReference type="InterPro" id="IPR029293">
    <property type="entry name" value="RHNO1"/>
</dbReference>
<dbReference type="PANTHER" id="PTHR35541">
    <property type="entry name" value="RAD9, HUS1, RAD1-INTERACTING NUCLEAR ORPHAN PROTEIN 1"/>
    <property type="match status" value="1"/>
</dbReference>
<dbReference type="AlphaFoldDB" id="A0A3B3RGW2"/>
<dbReference type="STRING" id="1676925.ENSPKIP00000017847"/>
<dbReference type="GeneTree" id="ENSGT00730000112347"/>
<evidence type="ECO:0000256" key="1">
    <source>
        <dbReference type="SAM" id="MobiDB-lite"/>
    </source>
</evidence>
<dbReference type="CTD" id="83695"/>
<dbReference type="Proteomes" id="UP000261540">
    <property type="component" value="Unplaced"/>
</dbReference>
<dbReference type="GO" id="GO:0005634">
    <property type="term" value="C:nucleus"/>
    <property type="evidence" value="ECO:0007669"/>
    <property type="project" value="InterPro"/>
</dbReference>
<sequence length="308" mass="34237">MPRNKPKKRLNSRKPQLLFIEPPLSGARHPHGSQVQSAANPRLFLSTNQRQSSTRNSSWVMPQFDTNLQLQSFGLQKGRRRKGHKADSSIMNRSSTLCLPQPKKTSVCKFPTLTFDTSTSSPAEGPAVTYGLKVPNPHMDELETNHVAGLASNAAPPSIESSSMMETPKKVTSLKRRTIKDTACRIITPGVAASTRDTEAQLADNYGHTSGPAYMITPNNMKSNHMDSVFTPPDLDTPETQASKNSKLHFLLPDSTEMVSYNQPAEILVMDTPEQDYGVKVTWRKRKRLMRFLMEQGQLSSTETAINK</sequence>
<name>A0A3B3RGW2_9TELE</name>
<dbReference type="RefSeq" id="XP_023666676.1">
    <property type="nucleotide sequence ID" value="XM_023810908.2"/>
</dbReference>
<dbReference type="OrthoDB" id="9942438at2759"/>
<proteinExistence type="predicted"/>
<keyword evidence="3" id="KW-1185">Reference proteome</keyword>
<dbReference type="GO" id="GO:0000077">
    <property type="term" value="P:DNA damage checkpoint signaling"/>
    <property type="evidence" value="ECO:0007669"/>
    <property type="project" value="InterPro"/>
</dbReference>
<reference evidence="2" key="1">
    <citation type="submission" date="2025-08" db="UniProtKB">
        <authorList>
            <consortium name="Ensembl"/>
        </authorList>
    </citation>
    <scope>IDENTIFICATION</scope>
</reference>
<feature type="region of interest" description="Disordered" evidence="1">
    <location>
        <begin position="73"/>
        <end position="97"/>
    </location>
</feature>
<protein>
    <submittedName>
        <fullName evidence="2">RAD9-HUS1-RAD1 interacting nuclear orphan 1</fullName>
    </submittedName>
</protein>
<reference evidence="2" key="2">
    <citation type="submission" date="2025-09" db="UniProtKB">
        <authorList>
            <consortium name="Ensembl"/>
        </authorList>
    </citation>
    <scope>IDENTIFICATION</scope>
</reference>
<dbReference type="GO" id="GO:0071479">
    <property type="term" value="P:cellular response to ionizing radiation"/>
    <property type="evidence" value="ECO:0007669"/>
    <property type="project" value="InterPro"/>
</dbReference>
<evidence type="ECO:0000313" key="2">
    <source>
        <dbReference type="Ensembl" id="ENSPKIP00000017847.1"/>
    </source>
</evidence>
<dbReference type="GO" id="GO:0005694">
    <property type="term" value="C:chromosome"/>
    <property type="evidence" value="ECO:0007669"/>
    <property type="project" value="TreeGrafter"/>
</dbReference>